<dbReference type="Gene3D" id="3.40.50.720">
    <property type="entry name" value="NAD(P)-binding Rossmann-like Domain"/>
    <property type="match status" value="1"/>
</dbReference>
<dbReference type="GO" id="GO:0005829">
    <property type="term" value="C:cytosol"/>
    <property type="evidence" value="ECO:0007669"/>
    <property type="project" value="TreeGrafter"/>
</dbReference>
<evidence type="ECO:0000256" key="3">
    <source>
        <dbReference type="ARBA" id="ARBA00022801"/>
    </source>
</evidence>
<evidence type="ECO:0008006" key="11">
    <source>
        <dbReference type="Google" id="ProtNLM"/>
    </source>
</evidence>
<dbReference type="InterPro" id="IPR000672">
    <property type="entry name" value="THF_DH/CycHdrlase"/>
</dbReference>
<dbReference type="InterPro" id="IPR036291">
    <property type="entry name" value="NAD(P)-bd_dom_sf"/>
</dbReference>
<sequence>MSVVASPRATKNTDLMSGKYDYIQAYRTTEVPTLERKLGRENVEILPLEGLNGAVKLGYSQVLFATQESLEEDSKREIVRNFLEATFTGWHMAIRDHKEAAHHVHQAQARLHHILQDEDNDHWDSSEEYTIQSVGLCCDYVKETFQGDKYGVIDPNRWKDATSWLLHQDPKSSPKQVSSSELFGLDANVWQPSPQLLSGNELARNMLQDVRQSALQFETNFGGRKPSLAVITVGNLTRYTDGKRRLQVYSNDENSWFHKTNVGQANNIAVKEIHLPEATTENELLSHLYNLQHKDNVDGIQLMWPLPPHINPSKMYKAISIDRDVDGAHYIGELELGSSSSSPEMLPPVTPMAVLKLMDHYGISVENKNVCVVGRSRIVGSPLAHMLRERDAIVTVAHSKVPADKLESLVKNSDIVIACAGSPGSLKTEWFDKKKAGSSDDDEKIIIHVGTTFDKEKDTLLTDLDDYDNLSLQVRYSPVPGGIGPLSVAQLFQNVVKAAWNRETSSPES</sequence>
<evidence type="ECO:0000256" key="4">
    <source>
        <dbReference type="ARBA" id="ARBA00022857"/>
    </source>
</evidence>
<evidence type="ECO:0000256" key="2">
    <source>
        <dbReference type="ARBA" id="ARBA00022563"/>
    </source>
</evidence>
<dbReference type="GO" id="GO:0035999">
    <property type="term" value="P:tetrahydrofolate interconversion"/>
    <property type="evidence" value="ECO:0007669"/>
    <property type="project" value="TreeGrafter"/>
</dbReference>
<keyword evidence="6" id="KW-0511">Multifunctional enzyme</keyword>
<dbReference type="PRINTS" id="PR00085">
    <property type="entry name" value="THFDHDRGNASE"/>
</dbReference>
<dbReference type="InterPro" id="IPR020631">
    <property type="entry name" value="THF_DH/CycHdrlase_NAD-bd_dom"/>
</dbReference>
<dbReference type="PANTHER" id="PTHR48099">
    <property type="entry name" value="C-1-TETRAHYDROFOLATE SYNTHASE, CYTOPLASMIC-RELATED"/>
    <property type="match status" value="1"/>
</dbReference>
<keyword evidence="5" id="KW-0560">Oxidoreductase</keyword>
<keyword evidence="3" id="KW-0378">Hydrolase</keyword>
<feature type="domain" description="Tetrahydrofolate dehydrogenase/cyclohydrolase catalytic" evidence="7">
    <location>
        <begin position="197"/>
        <end position="326"/>
    </location>
</feature>
<dbReference type="Gene3D" id="3.40.50.10860">
    <property type="entry name" value="Leucine Dehydrogenase, chain A, domain 1"/>
    <property type="match status" value="1"/>
</dbReference>
<dbReference type="SUPFAM" id="SSF53223">
    <property type="entry name" value="Aminoacid dehydrogenase-like, N-terminal domain"/>
    <property type="match status" value="1"/>
</dbReference>
<evidence type="ECO:0000259" key="8">
    <source>
        <dbReference type="Pfam" id="PF02882"/>
    </source>
</evidence>
<accession>A0A7S2W8W0</accession>
<comment type="pathway">
    <text evidence="1">One-carbon metabolism; tetrahydrofolate interconversion.</text>
</comment>
<keyword evidence="4" id="KW-0521">NADP</keyword>
<dbReference type="GO" id="GO:0004488">
    <property type="term" value="F:methylenetetrahydrofolate dehydrogenase (NADP+) activity"/>
    <property type="evidence" value="ECO:0007669"/>
    <property type="project" value="InterPro"/>
</dbReference>
<dbReference type="Gene3D" id="3.40.190.10">
    <property type="entry name" value="Periplasmic binding protein-like II"/>
    <property type="match status" value="1"/>
</dbReference>
<feature type="domain" description="Tetrahydrofolate dehydrogenase/cyclohydrolase NAD(P)-binding" evidence="8">
    <location>
        <begin position="348"/>
        <end position="500"/>
    </location>
</feature>
<dbReference type="InterPro" id="IPR020630">
    <property type="entry name" value="THF_DH/CycHdrlase_cat_dom"/>
</dbReference>
<gene>
    <name evidence="10" type="ORF">EANT1437_LOCUS8016</name>
</gene>
<proteinExistence type="inferred from homology"/>
<reference evidence="10" key="1">
    <citation type="submission" date="2021-01" db="EMBL/GenBank/DDBJ databases">
        <authorList>
            <person name="Corre E."/>
            <person name="Pelletier E."/>
            <person name="Niang G."/>
            <person name="Scheremetjew M."/>
            <person name="Finn R."/>
            <person name="Kale V."/>
            <person name="Holt S."/>
            <person name="Cochrane G."/>
            <person name="Meng A."/>
            <person name="Brown T."/>
            <person name="Cohen L."/>
        </authorList>
    </citation>
    <scope>NUCLEOTIDE SEQUENCE</scope>
    <source>
        <strain evidence="10">CCMP1452</strain>
    </source>
</reference>
<evidence type="ECO:0000256" key="6">
    <source>
        <dbReference type="ARBA" id="ARBA00023268"/>
    </source>
</evidence>
<dbReference type="GO" id="GO:0004477">
    <property type="term" value="F:methenyltetrahydrofolate cyclohydrolase activity"/>
    <property type="evidence" value="ECO:0007669"/>
    <property type="project" value="TreeGrafter"/>
</dbReference>
<dbReference type="Pfam" id="PF09084">
    <property type="entry name" value="NMT1"/>
    <property type="match status" value="1"/>
</dbReference>
<dbReference type="PANTHER" id="PTHR48099:SF5">
    <property type="entry name" value="C-1-TETRAHYDROFOLATE SYNTHASE, CYTOPLASMIC"/>
    <property type="match status" value="1"/>
</dbReference>
<evidence type="ECO:0000313" key="10">
    <source>
        <dbReference type="EMBL" id="CAD9675001.1"/>
    </source>
</evidence>
<protein>
    <recommendedName>
        <fullName evidence="11">Methenyltetrahydrofolate cyclohydrolase</fullName>
    </recommendedName>
</protein>
<evidence type="ECO:0000259" key="7">
    <source>
        <dbReference type="Pfam" id="PF00763"/>
    </source>
</evidence>
<name>A0A7S2W8W0_9STRA</name>
<feature type="domain" description="SsuA/THI5-like" evidence="9">
    <location>
        <begin position="12"/>
        <end position="100"/>
    </location>
</feature>
<dbReference type="SUPFAM" id="SSF51735">
    <property type="entry name" value="NAD(P)-binding Rossmann-fold domains"/>
    <property type="match status" value="1"/>
</dbReference>
<evidence type="ECO:0000256" key="5">
    <source>
        <dbReference type="ARBA" id="ARBA00023002"/>
    </source>
</evidence>
<evidence type="ECO:0000256" key="1">
    <source>
        <dbReference type="ARBA" id="ARBA00004777"/>
    </source>
</evidence>
<dbReference type="AlphaFoldDB" id="A0A7S2W8W0"/>
<organism evidence="10">
    <name type="scientific">Eucampia antarctica</name>
    <dbReference type="NCBI Taxonomy" id="49252"/>
    <lineage>
        <taxon>Eukaryota</taxon>
        <taxon>Sar</taxon>
        <taxon>Stramenopiles</taxon>
        <taxon>Ochrophyta</taxon>
        <taxon>Bacillariophyta</taxon>
        <taxon>Mediophyceae</taxon>
        <taxon>Biddulphiophycidae</taxon>
        <taxon>Hemiaulales</taxon>
        <taxon>Hemiaulaceae</taxon>
        <taxon>Eucampia</taxon>
    </lineage>
</organism>
<dbReference type="InterPro" id="IPR015168">
    <property type="entry name" value="SsuA/THI5"/>
</dbReference>
<evidence type="ECO:0000259" key="9">
    <source>
        <dbReference type="Pfam" id="PF09084"/>
    </source>
</evidence>
<dbReference type="Pfam" id="PF00763">
    <property type="entry name" value="THF_DHG_CYH"/>
    <property type="match status" value="1"/>
</dbReference>
<dbReference type="Pfam" id="PF02882">
    <property type="entry name" value="THF_DHG_CYH_C"/>
    <property type="match status" value="1"/>
</dbReference>
<dbReference type="HAMAP" id="MF_01576">
    <property type="entry name" value="THF_DHG_CYH"/>
    <property type="match status" value="1"/>
</dbReference>
<keyword evidence="2" id="KW-0554">One-carbon metabolism</keyword>
<dbReference type="InterPro" id="IPR046346">
    <property type="entry name" value="Aminoacid_DH-like_N_sf"/>
</dbReference>
<dbReference type="EMBL" id="HBHI01015642">
    <property type="protein sequence ID" value="CAD9675001.1"/>
    <property type="molecule type" value="Transcribed_RNA"/>
</dbReference>